<dbReference type="InterPro" id="IPR039567">
    <property type="entry name" value="Gly-zipper"/>
</dbReference>
<keyword evidence="3" id="KW-0998">Cell outer membrane</keyword>
<dbReference type="CDD" id="cd07185">
    <property type="entry name" value="OmpA_C-like"/>
    <property type="match status" value="1"/>
</dbReference>
<dbReference type="PROSITE" id="PS51123">
    <property type="entry name" value="OMPA_2"/>
    <property type="match status" value="1"/>
</dbReference>
<gene>
    <name evidence="7" type="ORF">BST97_06835</name>
</gene>
<dbReference type="STRING" id="331648.BST97_06835"/>
<dbReference type="PANTHER" id="PTHR30329:SF21">
    <property type="entry name" value="LIPOPROTEIN YIAD-RELATED"/>
    <property type="match status" value="1"/>
</dbReference>
<dbReference type="InterPro" id="IPR050330">
    <property type="entry name" value="Bact_OuterMem_StrucFunc"/>
</dbReference>
<evidence type="ECO:0000256" key="2">
    <source>
        <dbReference type="ARBA" id="ARBA00023136"/>
    </source>
</evidence>
<dbReference type="Pfam" id="PF00691">
    <property type="entry name" value="OmpA"/>
    <property type="match status" value="1"/>
</dbReference>
<dbReference type="EMBL" id="CP019344">
    <property type="protein sequence ID" value="ARN77735.1"/>
    <property type="molecule type" value="Genomic_DNA"/>
</dbReference>
<dbReference type="PROSITE" id="PS51257">
    <property type="entry name" value="PROKAR_LIPOPROTEIN"/>
    <property type="match status" value="1"/>
</dbReference>
<protein>
    <recommendedName>
        <fullName evidence="6">OmpA-like domain-containing protein</fullName>
    </recommendedName>
</protein>
<dbReference type="Pfam" id="PF13488">
    <property type="entry name" value="Gly-zipper_Omp"/>
    <property type="match status" value="1"/>
</dbReference>
<dbReference type="GO" id="GO:0009279">
    <property type="term" value="C:cell outer membrane"/>
    <property type="evidence" value="ECO:0007669"/>
    <property type="project" value="UniProtKB-SubCell"/>
</dbReference>
<dbReference type="PRINTS" id="PR01021">
    <property type="entry name" value="OMPADOMAIN"/>
</dbReference>
<accession>A0A1W6MJE9</accession>
<evidence type="ECO:0000313" key="7">
    <source>
        <dbReference type="EMBL" id="ARN77735.1"/>
    </source>
</evidence>
<dbReference type="RefSeq" id="WP_085766536.1">
    <property type="nucleotide sequence ID" value="NZ_CP019344.1"/>
</dbReference>
<keyword evidence="8" id="KW-1185">Reference proteome</keyword>
<evidence type="ECO:0000259" key="6">
    <source>
        <dbReference type="PROSITE" id="PS51123"/>
    </source>
</evidence>
<feature type="domain" description="OmpA-like" evidence="6">
    <location>
        <begin position="100"/>
        <end position="217"/>
    </location>
</feature>
<sequence length="230" mass="24483">MRNLKYITIALLAIFIASCGAVKNSNNQQRGTAIGAAGGTILGLIIGNNVGDGDNQTEGAVIGAVVGGVAGNIIGRRMDKQAQEISQELPGAEVERVGEGIVVTFDEGSGVRFATNQATLNTSSKATLDKLTNIMTKYPGTEVLVAGHTDDQGAAEYNMDLSKRRAQSVVDYLATHNISRDRITMTYSGEADPRSTNETPEGRAENRRVEIGIVAGEEMREDARKEAEKQ</sequence>
<feature type="region of interest" description="Disordered" evidence="5">
    <location>
        <begin position="187"/>
        <end position="208"/>
    </location>
</feature>
<dbReference type="InterPro" id="IPR036737">
    <property type="entry name" value="OmpA-like_sf"/>
</dbReference>
<comment type="subcellular location">
    <subcellularLocation>
        <location evidence="1">Cell outer membrane</location>
    </subcellularLocation>
</comment>
<dbReference type="PANTHER" id="PTHR30329">
    <property type="entry name" value="STATOR ELEMENT OF FLAGELLAR MOTOR COMPLEX"/>
    <property type="match status" value="1"/>
</dbReference>
<dbReference type="Gene3D" id="3.30.1330.60">
    <property type="entry name" value="OmpA-like domain"/>
    <property type="match status" value="1"/>
</dbReference>
<dbReference type="AlphaFoldDB" id="A0A1W6MJE9"/>
<evidence type="ECO:0000256" key="1">
    <source>
        <dbReference type="ARBA" id="ARBA00004442"/>
    </source>
</evidence>
<proteinExistence type="predicted"/>
<evidence type="ECO:0000313" key="8">
    <source>
        <dbReference type="Proteomes" id="UP000193431"/>
    </source>
</evidence>
<dbReference type="SUPFAM" id="SSF103088">
    <property type="entry name" value="OmpA-like"/>
    <property type="match status" value="1"/>
</dbReference>
<dbReference type="InterPro" id="IPR006664">
    <property type="entry name" value="OMP_bac"/>
</dbReference>
<dbReference type="OrthoDB" id="9782229at2"/>
<dbReference type="InterPro" id="IPR006665">
    <property type="entry name" value="OmpA-like"/>
</dbReference>
<reference evidence="7 8" key="1">
    <citation type="submission" date="2016-11" db="EMBL/GenBank/DDBJ databases">
        <title>Trade-off between light-utilization and light-protection in marine flavobacteria.</title>
        <authorList>
            <person name="Kumagai Y."/>
        </authorList>
    </citation>
    <scope>NUCLEOTIDE SEQUENCE [LARGE SCALE GENOMIC DNA]</scope>
    <source>
        <strain evidence="7 8">JCM 13191</strain>
    </source>
</reference>
<feature type="compositionally biased region" description="Basic and acidic residues" evidence="5">
    <location>
        <begin position="191"/>
        <end position="208"/>
    </location>
</feature>
<dbReference type="Proteomes" id="UP000193431">
    <property type="component" value="Chromosome"/>
</dbReference>
<evidence type="ECO:0000256" key="4">
    <source>
        <dbReference type="PROSITE-ProRule" id="PRU00473"/>
    </source>
</evidence>
<evidence type="ECO:0000256" key="3">
    <source>
        <dbReference type="ARBA" id="ARBA00023237"/>
    </source>
</evidence>
<evidence type="ECO:0000256" key="5">
    <source>
        <dbReference type="SAM" id="MobiDB-lite"/>
    </source>
</evidence>
<organism evidence="7 8">
    <name type="scientific">Nonlabens spongiae</name>
    <dbReference type="NCBI Taxonomy" id="331648"/>
    <lineage>
        <taxon>Bacteria</taxon>
        <taxon>Pseudomonadati</taxon>
        <taxon>Bacteroidota</taxon>
        <taxon>Flavobacteriia</taxon>
        <taxon>Flavobacteriales</taxon>
        <taxon>Flavobacteriaceae</taxon>
        <taxon>Nonlabens</taxon>
    </lineage>
</organism>
<keyword evidence="2 4" id="KW-0472">Membrane</keyword>
<name>A0A1W6MJE9_9FLAO</name>